<keyword evidence="2" id="KW-0238">DNA-binding</keyword>
<gene>
    <name evidence="5" type="ORF">G3T16_03570</name>
</gene>
<organism evidence="5 6">
    <name type="scientific">Kineobactrum salinum</name>
    <dbReference type="NCBI Taxonomy" id="2708301"/>
    <lineage>
        <taxon>Bacteria</taxon>
        <taxon>Pseudomonadati</taxon>
        <taxon>Pseudomonadota</taxon>
        <taxon>Gammaproteobacteria</taxon>
        <taxon>Cellvibrionales</taxon>
        <taxon>Halieaceae</taxon>
        <taxon>Kineobactrum</taxon>
    </lineage>
</organism>
<keyword evidence="1" id="KW-0805">Transcription regulation</keyword>
<dbReference type="SUPFAM" id="SSF46894">
    <property type="entry name" value="C-terminal effector domain of the bipartite response regulators"/>
    <property type="match status" value="1"/>
</dbReference>
<dbReference type="Proteomes" id="UP000477680">
    <property type="component" value="Chromosome"/>
</dbReference>
<dbReference type="PROSITE" id="PS00622">
    <property type="entry name" value="HTH_LUXR_1"/>
    <property type="match status" value="1"/>
</dbReference>
<dbReference type="InterPro" id="IPR016032">
    <property type="entry name" value="Sig_transdc_resp-reg_C-effctor"/>
</dbReference>
<dbReference type="RefSeq" id="WP_163493864.1">
    <property type="nucleotide sequence ID" value="NZ_CP048711.1"/>
</dbReference>
<evidence type="ECO:0000256" key="1">
    <source>
        <dbReference type="ARBA" id="ARBA00023015"/>
    </source>
</evidence>
<dbReference type="CDD" id="cd06170">
    <property type="entry name" value="LuxR_C_like"/>
    <property type="match status" value="1"/>
</dbReference>
<evidence type="ECO:0000256" key="3">
    <source>
        <dbReference type="ARBA" id="ARBA00023163"/>
    </source>
</evidence>
<dbReference type="PANTHER" id="PTHR44688:SF16">
    <property type="entry name" value="DNA-BINDING TRANSCRIPTIONAL ACTIVATOR DEVR_DOSR"/>
    <property type="match status" value="1"/>
</dbReference>
<dbReference type="InterPro" id="IPR036388">
    <property type="entry name" value="WH-like_DNA-bd_sf"/>
</dbReference>
<name>A0A6C0U592_9GAMM</name>
<dbReference type="Pfam" id="PF00196">
    <property type="entry name" value="GerE"/>
    <property type="match status" value="1"/>
</dbReference>
<dbReference type="GO" id="GO:0006355">
    <property type="term" value="P:regulation of DNA-templated transcription"/>
    <property type="evidence" value="ECO:0007669"/>
    <property type="project" value="InterPro"/>
</dbReference>
<reference evidence="5 6" key="1">
    <citation type="submission" date="2020-02" db="EMBL/GenBank/DDBJ databases">
        <title>Genome sequencing for Kineobactrum sp. M2.</title>
        <authorList>
            <person name="Park S.-J."/>
        </authorList>
    </citation>
    <scope>NUCLEOTIDE SEQUENCE [LARGE SCALE GENOMIC DNA]</scope>
    <source>
        <strain evidence="5 6">M2</strain>
    </source>
</reference>
<dbReference type="InterPro" id="IPR000792">
    <property type="entry name" value="Tscrpt_reg_LuxR_C"/>
</dbReference>
<dbReference type="GO" id="GO:0003677">
    <property type="term" value="F:DNA binding"/>
    <property type="evidence" value="ECO:0007669"/>
    <property type="project" value="UniProtKB-KW"/>
</dbReference>
<accession>A0A6C0U592</accession>
<protein>
    <submittedName>
        <fullName evidence="5">Response regulator transcription factor</fullName>
    </submittedName>
</protein>
<sequence>MTNHSVSENFPNHFQRESLDLVNNLLPLSSSGFYLVGPDMRHRGVVLRNLPAQAERDYARSFRELDPLRPSRFQRSDTRVACIDELATEAELLASTYYRQFMVPLNHRHVADMFFRRDQDIIAVLTMLRAADLGPFSSRELTLLRTLQPFLEFTLNSVYLPRRYRERESIQQQHQLTERELDVVELIIAGASNKMIAAELNLGIATVKTHIQHIFHKLEVPSRTALSARLLGDLNLRQ</sequence>
<evidence type="ECO:0000259" key="4">
    <source>
        <dbReference type="PROSITE" id="PS50043"/>
    </source>
</evidence>
<dbReference type="AlphaFoldDB" id="A0A6C0U592"/>
<keyword evidence="3" id="KW-0804">Transcription</keyword>
<feature type="domain" description="HTH luxR-type" evidence="4">
    <location>
        <begin position="169"/>
        <end position="234"/>
    </location>
</feature>
<proteinExistence type="predicted"/>
<evidence type="ECO:0000313" key="5">
    <source>
        <dbReference type="EMBL" id="QIB64614.1"/>
    </source>
</evidence>
<dbReference type="Gene3D" id="1.10.10.10">
    <property type="entry name" value="Winged helix-like DNA-binding domain superfamily/Winged helix DNA-binding domain"/>
    <property type="match status" value="1"/>
</dbReference>
<keyword evidence="6" id="KW-1185">Reference proteome</keyword>
<evidence type="ECO:0000313" key="6">
    <source>
        <dbReference type="Proteomes" id="UP000477680"/>
    </source>
</evidence>
<dbReference type="PRINTS" id="PR00038">
    <property type="entry name" value="HTHLUXR"/>
</dbReference>
<evidence type="ECO:0000256" key="2">
    <source>
        <dbReference type="ARBA" id="ARBA00023125"/>
    </source>
</evidence>
<dbReference type="PROSITE" id="PS50043">
    <property type="entry name" value="HTH_LUXR_2"/>
    <property type="match status" value="1"/>
</dbReference>
<dbReference type="SMART" id="SM00421">
    <property type="entry name" value="HTH_LUXR"/>
    <property type="match status" value="1"/>
</dbReference>
<dbReference type="KEGG" id="kim:G3T16_03570"/>
<dbReference type="PANTHER" id="PTHR44688">
    <property type="entry name" value="DNA-BINDING TRANSCRIPTIONAL ACTIVATOR DEVR_DOSR"/>
    <property type="match status" value="1"/>
</dbReference>
<dbReference type="EMBL" id="CP048711">
    <property type="protein sequence ID" value="QIB64614.1"/>
    <property type="molecule type" value="Genomic_DNA"/>
</dbReference>